<dbReference type="KEGG" id="asoc:CB4_03160"/>
<dbReference type="Proteomes" id="UP000217696">
    <property type="component" value="Chromosome"/>
</dbReference>
<keyword evidence="2" id="KW-1185">Reference proteome</keyword>
<proteinExistence type="predicted"/>
<gene>
    <name evidence="1" type="ORF">CB4_03160</name>
</gene>
<sequence length="85" mass="9698">MYQTIDIDAVTEKVADFLMQRQDLGLPVNEEALERILTDEVGADRVDELYDRIWARPVIQDTLEVAAMTFDLDKPVVRCGGRWTG</sequence>
<organism evidence="1 2">
    <name type="scientific">Aneurinibacillus soli</name>
    <dbReference type="NCBI Taxonomy" id="1500254"/>
    <lineage>
        <taxon>Bacteria</taxon>
        <taxon>Bacillati</taxon>
        <taxon>Bacillota</taxon>
        <taxon>Bacilli</taxon>
        <taxon>Bacillales</taxon>
        <taxon>Paenibacillaceae</taxon>
        <taxon>Aneurinibacillus group</taxon>
        <taxon>Aneurinibacillus</taxon>
    </lineage>
</organism>
<evidence type="ECO:0000313" key="2">
    <source>
        <dbReference type="Proteomes" id="UP000217696"/>
    </source>
</evidence>
<evidence type="ECO:0000313" key="1">
    <source>
        <dbReference type="EMBL" id="BAU28982.1"/>
    </source>
</evidence>
<dbReference type="EMBL" id="AP017312">
    <property type="protein sequence ID" value="BAU28982.1"/>
    <property type="molecule type" value="Genomic_DNA"/>
</dbReference>
<name>A0A0U5BBH6_9BACL</name>
<reference evidence="1 2" key="1">
    <citation type="submission" date="2015-12" db="EMBL/GenBank/DDBJ databases">
        <title>Genome sequence of Aneurinibacillus soli.</title>
        <authorList>
            <person name="Lee J.S."/>
            <person name="Lee K.C."/>
            <person name="Kim K.K."/>
            <person name="Lee B.W."/>
        </authorList>
    </citation>
    <scope>NUCLEOTIDE SEQUENCE [LARGE SCALE GENOMIC DNA]</scope>
    <source>
        <strain evidence="1 2">CB4</strain>
    </source>
</reference>
<protein>
    <submittedName>
        <fullName evidence="1">Uncharacterized protein</fullName>
    </submittedName>
</protein>
<dbReference type="AlphaFoldDB" id="A0A0U5BBH6"/>
<accession>A0A0U5BBH6</accession>